<proteinExistence type="predicted"/>
<evidence type="ECO:0000313" key="1">
    <source>
        <dbReference type="EMBL" id="KAI9449841.1"/>
    </source>
</evidence>
<protein>
    <submittedName>
        <fullName evidence="1">Uncharacterized protein</fullName>
    </submittedName>
</protein>
<evidence type="ECO:0000313" key="2">
    <source>
        <dbReference type="Proteomes" id="UP001207468"/>
    </source>
</evidence>
<dbReference type="Proteomes" id="UP001207468">
    <property type="component" value="Unassembled WGS sequence"/>
</dbReference>
<gene>
    <name evidence="1" type="ORF">F5148DRAFT_620007</name>
</gene>
<organism evidence="1 2">
    <name type="scientific">Russula earlei</name>
    <dbReference type="NCBI Taxonomy" id="71964"/>
    <lineage>
        <taxon>Eukaryota</taxon>
        <taxon>Fungi</taxon>
        <taxon>Dikarya</taxon>
        <taxon>Basidiomycota</taxon>
        <taxon>Agaricomycotina</taxon>
        <taxon>Agaricomycetes</taxon>
        <taxon>Russulales</taxon>
        <taxon>Russulaceae</taxon>
        <taxon>Russula</taxon>
    </lineage>
</organism>
<keyword evidence="2" id="KW-1185">Reference proteome</keyword>
<reference evidence="1" key="1">
    <citation type="submission" date="2021-03" db="EMBL/GenBank/DDBJ databases">
        <title>Evolutionary priming and transition to the ectomycorrhizal habit in an iconic lineage of mushroom-forming fungi: is preadaptation a requirement?</title>
        <authorList>
            <consortium name="DOE Joint Genome Institute"/>
            <person name="Looney B.P."/>
            <person name="Miyauchi S."/>
            <person name="Morin E."/>
            <person name="Drula E."/>
            <person name="Courty P.E."/>
            <person name="Chicoki N."/>
            <person name="Fauchery L."/>
            <person name="Kohler A."/>
            <person name="Kuo A."/>
            <person name="LaButti K."/>
            <person name="Pangilinan J."/>
            <person name="Lipzen A."/>
            <person name="Riley R."/>
            <person name="Andreopoulos W."/>
            <person name="He G."/>
            <person name="Johnson J."/>
            <person name="Barry K.W."/>
            <person name="Grigoriev I.V."/>
            <person name="Nagy L."/>
            <person name="Hibbett D."/>
            <person name="Henrissat B."/>
            <person name="Matheny P.B."/>
            <person name="Labbe J."/>
            <person name="Martin A.F."/>
        </authorList>
    </citation>
    <scope>NUCLEOTIDE SEQUENCE</scope>
    <source>
        <strain evidence="1">BPL698</strain>
    </source>
</reference>
<comment type="caution">
    <text evidence="1">The sequence shown here is derived from an EMBL/GenBank/DDBJ whole genome shotgun (WGS) entry which is preliminary data.</text>
</comment>
<sequence>MKGAAPGTLVPECDHVHVGGLLPDPSPDTAGPSTLSRASDESQIIGISYDTDTQKILRKVAAWPPETPEFMTFTGDIGRFLSGPGVIPVQDTVSVPQVTINDQITETTRLEQVASFDELPFGTKDQSADEQGRQDPIQSSHDDDCFGVLQRQPEPPVMASPSRSDQLVNSLTLAEAKLKFKLEPNMTLSQDPDGKLVIQELDSPITRREKAMRKKRARSKLAAPIVTASSALDGSDLSSLSELSEDDDGIVPVRKKTDVKFKTTQPGQVILEDGEMLEGGTLGVIIV</sequence>
<accession>A0ACC0TUJ9</accession>
<dbReference type="EMBL" id="JAGFNK010000469">
    <property type="protein sequence ID" value="KAI9449841.1"/>
    <property type="molecule type" value="Genomic_DNA"/>
</dbReference>
<name>A0ACC0TUJ9_9AGAM</name>